<protein>
    <submittedName>
        <fullName evidence="2">Uncharacterized protein</fullName>
    </submittedName>
</protein>
<keyword evidence="1" id="KW-0472">Membrane</keyword>
<accession>A0A1N6DK60</accession>
<evidence type="ECO:0000313" key="3">
    <source>
        <dbReference type="Proteomes" id="UP000185024"/>
    </source>
</evidence>
<feature type="transmembrane region" description="Helical" evidence="1">
    <location>
        <begin position="6"/>
        <end position="30"/>
    </location>
</feature>
<keyword evidence="1" id="KW-0812">Transmembrane</keyword>
<proteinExistence type="predicted"/>
<reference evidence="2 3" key="1">
    <citation type="submission" date="2016-11" db="EMBL/GenBank/DDBJ databases">
        <authorList>
            <person name="Jaros S."/>
            <person name="Januszkiewicz K."/>
            <person name="Wedrychowicz H."/>
        </authorList>
    </citation>
    <scope>NUCLEOTIDE SEQUENCE [LARGE SCALE GENOMIC DNA]</scope>
    <source>
        <strain evidence="2 3">ACAM 239</strain>
    </source>
</reference>
<dbReference type="AlphaFoldDB" id="A0A1N6DK60"/>
<name>A0A1N6DK60_9GAMM</name>
<evidence type="ECO:0000256" key="1">
    <source>
        <dbReference type="SAM" id="Phobius"/>
    </source>
</evidence>
<sequence>MDTQTLVLVVAIGALWLSFTCGCVALYLFLVRGRAGGVPVAQGAAVVSNGSLSPQSAPVLLNQQSAAWEVQVLFEAPSPALNDRLGVTLSSLGAVYEQRSKTFAVTEDSSRTPIVIENAVGAGQLPPLTESPASQPPVKGVSIKIVKNSRTLTPSKLQLAKLVSLSKKLARLGGTVVDAEQQPITPAGFNAVIQGQARV</sequence>
<dbReference type="Proteomes" id="UP000185024">
    <property type="component" value="Unassembled WGS sequence"/>
</dbReference>
<evidence type="ECO:0000313" key="2">
    <source>
        <dbReference type="EMBL" id="SIN71150.1"/>
    </source>
</evidence>
<organism evidence="2 3">
    <name type="scientific">Vreelandella aquamarina</name>
    <dbReference type="NCBI Taxonomy" id="77097"/>
    <lineage>
        <taxon>Bacteria</taxon>
        <taxon>Pseudomonadati</taxon>
        <taxon>Pseudomonadota</taxon>
        <taxon>Gammaproteobacteria</taxon>
        <taxon>Oceanospirillales</taxon>
        <taxon>Halomonadaceae</taxon>
        <taxon>Vreelandella</taxon>
    </lineage>
</organism>
<dbReference type="RefSeq" id="WP_141275961.1">
    <property type="nucleotide sequence ID" value="NZ_BJOI01000131.1"/>
</dbReference>
<dbReference type="OrthoDB" id="6167203at2"/>
<gene>
    <name evidence="2" type="ORF">SAMN05878438_2735</name>
</gene>
<dbReference type="GeneID" id="97278560"/>
<dbReference type="EMBL" id="FSQX01000001">
    <property type="protein sequence ID" value="SIN71150.1"/>
    <property type="molecule type" value="Genomic_DNA"/>
</dbReference>
<keyword evidence="1" id="KW-1133">Transmembrane helix</keyword>